<dbReference type="GO" id="GO:0140662">
    <property type="term" value="F:ATP-dependent protein folding chaperone"/>
    <property type="evidence" value="ECO:0007669"/>
    <property type="project" value="InterPro"/>
</dbReference>
<evidence type="ECO:0000256" key="4">
    <source>
        <dbReference type="ARBA" id="ARBA00017249"/>
    </source>
</evidence>
<comment type="similarity">
    <text evidence="2 13">Belongs to the heat shock protein 70 family.</text>
</comment>
<keyword evidence="8" id="KW-0346">Stress response</keyword>
<dbReference type="Pfam" id="PF00012">
    <property type="entry name" value="HSP70"/>
    <property type="match status" value="1"/>
</dbReference>
<dbReference type="InterPro" id="IPR013126">
    <property type="entry name" value="Hsp_70_fam"/>
</dbReference>
<dbReference type="Gene3D" id="3.90.640.10">
    <property type="entry name" value="Actin, Chain A, domain 4"/>
    <property type="match status" value="1"/>
</dbReference>
<protein>
    <recommendedName>
        <fullName evidence="3">Chaperone protein DnaK</fullName>
    </recommendedName>
    <alternativeName>
        <fullName evidence="4">Chaperone protein dnaK</fullName>
    </alternativeName>
    <alternativeName>
        <fullName evidence="12">HSP70</fullName>
    </alternativeName>
    <alternativeName>
        <fullName evidence="11">Heat shock 70 kDa protein</fullName>
    </alternativeName>
    <alternativeName>
        <fullName evidence="10">Heat shock protein 70</fullName>
    </alternativeName>
</protein>
<comment type="function">
    <text evidence="1">Acts as a chaperone.</text>
</comment>
<dbReference type="Gene3D" id="3.30.420.40">
    <property type="match status" value="2"/>
</dbReference>
<dbReference type="GO" id="GO:0005524">
    <property type="term" value="F:ATP binding"/>
    <property type="evidence" value="ECO:0007669"/>
    <property type="project" value="UniProtKB-KW"/>
</dbReference>
<dbReference type="SUPFAM" id="SSF53067">
    <property type="entry name" value="Actin-like ATPase domain"/>
    <property type="match status" value="2"/>
</dbReference>
<evidence type="ECO:0000256" key="9">
    <source>
        <dbReference type="ARBA" id="ARBA00023186"/>
    </source>
</evidence>
<evidence type="ECO:0000256" key="6">
    <source>
        <dbReference type="ARBA" id="ARBA00022741"/>
    </source>
</evidence>
<dbReference type="PANTHER" id="PTHR19375">
    <property type="entry name" value="HEAT SHOCK PROTEIN 70KDA"/>
    <property type="match status" value="1"/>
</dbReference>
<evidence type="ECO:0000256" key="3">
    <source>
        <dbReference type="ARBA" id="ARBA00014415"/>
    </source>
</evidence>
<dbReference type="InterPro" id="IPR018181">
    <property type="entry name" value="Heat_shock_70_CS"/>
</dbReference>
<keyword evidence="9" id="KW-0143">Chaperone</keyword>
<dbReference type="PROSITE" id="PS00329">
    <property type="entry name" value="HSP70_2"/>
    <property type="match status" value="1"/>
</dbReference>
<name>A0A1Y4MPL5_9FIRM</name>
<dbReference type="SUPFAM" id="SSF100920">
    <property type="entry name" value="Heat shock protein 70kD (HSP70), peptide-binding domain"/>
    <property type="match status" value="1"/>
</dbReference>
<accession>A0A1Y4MPL5</accession>
<dbReference type="AlphaFoldDB" id="A0A1Y4MPL5"/>
<keyword evidence="5" id="KW-0597">Phosphoprotein</keyword>
<evidence type="ECO:0000256" key="8">
    <source>
        <dbReference type="ARBA" id="ARBA00023016"/>
    </source>
</evidence>
<dbReference type="InterPro" id="IPR029047">
    <property type="entry name" value="HSP70_peptide-bd_sf"/>
</dbReference>
<dbReference type="FunFam" id="3.30.420.40:FF:000069">
    <property type="entry name" value="Heat shock protein 70"/>
    <property type="match status" value="1"/>
</dbReference>
<evidence type="ECO:0000313" key="14">
    <source>
        <dbReference type="EMBL" id="OUP70658.1"/>
    </source>
</evidence>
<dbReference type="PROSITE" id="PS00297">
    <property type="entry name" value="HSP70_1"/>
    <property type="match status" value="1"/>
</dbReference>
<evidence type="ECO:0000256" key="7">
    <source>
        <dbReference type="ARBA" id="ARBA00022840"/>
    </source>
</evidence>
<evidence type="ECO:0000256" key="2">
    <source>
        <dbReference type="ARBA" id="ARBA00007381"/>
    </source>
</evidence>
<evidence type="ECO:0000256" key="10">
    <source>
        <dbReference type="ARBA" id="ARBA00030019"/>
    </source>
</evidence>
<evidence type="ECO:0000256" key="12">
    <source>
        <dbReference type="ARBA" id="ARBA00033103"/>
    </source>
</evidence>
<dbReference type="RefSeq" id="WP_087299828.1">
    <property type="nucleotide sequence ID" value="NZ_NFKP01000003.1"/>
</dbReference>
<dbReference type="Gene3D" id="2.60.34.10">
    <property type="entry name" value="Substrate Binding Domain Of DNAk, Chain A, domain 1"/>
    <property type="match status" value="1"/>
</dbReference>
<reference evidence="15" key="1">
    <citation type="submission" date="2017-04" db="EMBL/GenBank/DDBJ databases">
        <title>Function of individual gut microbiota members based on whole genome sequencing of pure cultures obtained from chicken caecum.</title>
        <authorList>
            <person name="Medvecky M."/>
            <person name="Cejkova D."/>
            <person name="Polansky O."/>
            <person name="Karasova D."/>
            <person name="Kubasova T."/>
            <person name="Cizek A."/>
            <person name="Rychlik I."/>
        </authorList>
    </citation>
    <scope>NUCLEOTIDE SEQUENCE [LARGE SCALE GENOMIC DNA]</scope>
    <source>
        <strain evidence="15">An175</strain>
    </source>
</reference>
<keyword evidence="7 13" id="KW-0067">ATP-binding</keyword>
<dbReference type="PRINTS" id="PR00301">
    <property type="entry name" value="HEATSHOCK70"/>
</dbReference>
<dbReference type="EMBL" id="NFKP01000003">
    <property type="protein sequence ID" value="OUP70658.1"/>
    <property type="molecule type" value="Genomic_DNA"/>
</dbReference>
<evidence type="ECO:0000256" key="1">
    <source>
        <dbReference type="ARBA" id="ARBA00002290"/>
    </source>
</evidence>
<evidence type="ECO:0000256" key="5">
    <source>
        <dbReference type="ARBA" id="ARBA00022553"/>
    </source>
</evidence>
<dbReference type="InterPro" id="IPR043129">
    <property type="entry name" value="ATPase_NBD"/>
</dbReference>
<organism evidence="14 15">
    <name type="scientific">Anaerotruncus colihominis</name>
    <dbReference type="NCBI Taxonomy" id="169435"/>
    <lineage>
        <taxon>Bacteria</taxon>
        <taxon>Bacillati</taxon>
        <taxon>Bacillota</taxon>
        <taxon>Clostridia</taxon>
        <taxon>Eubacteriales</taxon>
        <taxon>Oscillospiraceae</taxon>
        <taxon>Anaerotruncus</taxon>
    </lineage>
</organism>
<dbReference type="Proteomes" id="UP000196386">
    <property type="component" value="Unassembled WGS sequence"/>
</dbReference>
<evidence type="ECO:0000313" key="15">
    <source>
        <dbReference type="Proteomes" id="UP000196386"/>
    </source>
</evidence>
<keyword evidence="6 13" id="KW-0547">Nucleotide-binding</keyword>
<evidence type="ECO:0000256" key="11">
    <source>
        <dbReference type="ARBA" id="ARBA00030945"/>
    </source>
</evidence>
<comment type="caution">
    <text evidence="14">The sequence shown here is derived from an EMBL/GenBank/DDBJ whole genome shotgun (WGS) entry which is preliminary data.</text>
</comment>
<evidence type="ECO:0000256" key="13">
    <source>
        <dbReference type="RuleBase" id="RU003322"/>
    </source>
</evidence>
<sequence>MGVSIRIGIDLGTTNSCIAYHDGKRVQVLTLEGGNKTLPSCVMYDHGKVIVGRKAYENRYKTKQVIYSTKRDIGTDTVYHIDDGDSQFDVTPIEVSAEILKELKRQVENKFQSEFTGAVITVPAYFNDRQKRDTLQAGHLAGFKDVRLLAEPSAAALSYTKNVKNTERAVVYDLGGGTFDVSLIDIIPATQMAGGIFAQYTKGNSVATVQVIQIEGNNKLGGDDFDRAVYRDLCREVTKICRDEHGVSQNFNFAKAVSAEQRERLILNIESSKKLYDGAGMMFMIPVTVKTGTDEFEVKYQLNGEIFKKCFMSIFEETIQRFDKVIQTSDRKPTRIILIGGSTKFPVLKQLIHEVYPDMDIYDAISPDYSVAIGAAIMAASDIANIAPINLFDVVPQNIGIGIEKITMGVQKSDVFKVVIPKNSQIPASYFTVVETEYPEQTEAVLNIYEGDSIVASENAFLGNMVISNIKPGAKRTPIMVRLSVDINGLLEMSATQNDIECKVKLVNVVKSSDRVKEDAADSLAHRKYSRYNKLLSRFTLTDGEKKILEEQERVFEDKHDFTTAYLEVVRKYQRISLDDTEAKRMSIVEEGEKGYTEMQDSLKIEG</sequence>
<gene>
    <name evidence="14" type="ORF">B5F11_04230</name>
</gene>
<proteinExistence type="inferred from homology"/>